<evidence type="ECO:0000259" key="13">
    <source>
        <dbReference type="Pfam" id="PF06974"/>
    </source>
</evidence>
<dbReference type="SUPFAM" id="SSF52777">
    <property type="entry name" value="CoA-dependent acyltransferases"/>
    <property type="match status" value="2"/>
</dbReference>
<evidence type="ECO:0000256" key="9">
    <source>
        <dbReference type="ARBA" id="ARBA00023315"/>
    </source>
</evidence>
<dbReference type="GO" id="GO:0001666">
    <property type="term" value="P:response to hypoxia"/>
    <property type="evidence" value="ECO:0007669"/>
    <property type="project" value="TreeGrafter"/>
</dbReference>
<dbReference type="Proteomes" id="UP000095705">
    <property type="component" value="Unassembled WGS sequence"/>
</dbReference>
<dbReference type="PANTHER" id="PTHR31650">
    <property type="entry name" value="O-ACYLTRANSFERASE (WSD1-LIKE) FAMILY PROTEIN"/>
    <property type="match status" value="1"/>
</dbReference>
<evidence type="ECO:0000256" key="5">
    <source>
        <dbReference type="ARBA" id="ARBA00022516"/>
    </source>
</evidence>
<comment type="pathway">
    <text evidence="2">Lipid metabolism.</text>
</comment>
<evidence type="ECO:0000256" key="1">
    <source>
        <dbReference type="ARBA" id="ARBA00004771"/>
    </source>
</evidence>
<comment type="catalytic activity">
    <reaction evidence="10">
        <text>an acyl-CoA + a 1,2-diacyl-sn-glycerol = a triacyl-sn-glycerol + CoA</text>
        <dbReference type="Rhea" id="RHEA:10868"/>
        <dbReference type="ChEBI" id="CHEBI:17815"/>
        <dbReference type="ChEBI" id="CHEBI:57287"/>
        <dbReference type="ChEBI" id="CHEBI:58342"/>
        <dbReference type="ChEBI" id="CHEBI:64615"/>
        <dbReference type="EC" id="2.3.1.20"/>
    </reaction>
</comment>
<proteinExistence type="inferred from homology"/>
<keyword evidence="6" id="KW-0808">Transferase</keyword>
<organism evidence="14 15">
    <name type="scientific">Streptomyces subrutilus</name>
    <dbReference type="NCBI Taxonomy" id="36818"/>
    <lineage>
        <taxon>Bacteria</taxon>
        <taxon>Bacillati</taxon>
        <taxon>Actinomycetota</taxon>
        <taxon>Actinomycetes</taxon>
        <taxon>Kitasatosporales</taxon>
        <taxon>Streptomycetaceae</taxon>
        <taxon>Streptomyces</taxon>
    </lineage>
</organism>
<dbReference type="GO" id="GO:0019432">
    <property type="term" value="P:triglyceride biosynthetic process"/>
    <property type="evidence" value="ECO:0007669"/>
    <property type="project" value="UniProtKB-UniPathway"/>
</dbReference>
<feature type="domain" description="O-acyltransferase WSD1-like N-terminal" evidence="12">
    <location>
        <begin position="76"/>
        <end position="181"/>
    </location>
</feature>
<dbReference type="UniPathway" id="UPA00282"/>
<evidence type="ECO:0000256" key="2">
    <source>
        <dbReference type="ARBA" id="ARBA00005189"/>
    </source>
</evidence>
<comment type="similarity">
    <text evidence="3">Belongs to the long-chain O-acyltransferase family.</text>
</comment>
<dbReference type="EMBL" id="MEHK01000001">
    <property type="protein sequence ID" value="OEJ30107.1"/>
    <property type="molecule type" value="Genomic_DNA"/>
</dbReference>
<dbReference type="RefSeq" id="WP_069918222.1">
    <property type="nucleotide sequence ID" value="NZ_MEHK01000001.1"/>
</dbReference>
<evidence type="ECO:0000313" key="15">
    <source>
        <dbReference type="Proteomes" id="UP000095705"/>
    </source>
</evidence>
<keyword evidence="8" id="KW-0443">Lipid metabolism</keyword>
<sequence>MHDHDDATAAGERWFDYAAAHPHTNVEIGGVAVAAGPAPSSVELHALIDLMRLAHPPLRDRARPRGVNAVGPTVPADHLEEVALTAQGGDLALHSAIERVCAQPLTDVTWGMTLLHGHRDDEFALLLRAHHGLLDGMSLIGITLAAMREPGPPRRPTPPVPPRSWTSARVRALVRAVAGIALPANAISLGPDRVQAPTGPPRRLWVHTPLPRMKAIAREGGVSLNDVYLAALAGALRPWLPEKATGAVRVTVPLNTRRGDTSAALGNFHRGVPVILPCHLPTAAERLAATRLATRNIRISHRDPDADVLFDVLPTRWHGRALARILHPRRTTMVATHVPGPARPLRLNGRRTRAMLPLMFLPAGHHLSVCLGEYADTAHLAVVADPSLPDIDELPARWLAELDALEGAFTQPRPVTASMPSTITDPAPDDAEPVATSSAEQEA</sequence>
<accession>A0A1E5PKN7</accession>
<evidence type="ECO:0000256" key="7">
    <source>
        <dbReference type="ARBA" id="ARBA00022798"/>
    </source>
</evidence>
<dbReference type="GO" id="GO:0004144">
    <property type="term" value="F:diacylglycerol O-acyltransferase activity"/>
    <property type="evidence" value="ECO:0007669"/>
    <property type="project" value="UniProtKB-EC"/>
</dbReference>
<dbReference type="STRING" id="36818.BGK67_00820"/>
<comment type="caution">
    <text evidence="14">The sequence shown here is derived from an EMBL/GenBank/DDBJ whole genome shotgun (WGS) entry which is preliminary data.</text>
</comment>
<dbReference type="GO" id="GO:0006071">
    <property type="term" value="P:glycerol metabolic process"/>
    <property type="evidence" value="ECO:0007669"/>
    <property type="project" value="UniProtKB-KW"/>
</dbReference>
<dbReference type="InterPro" id="IPR045034">
    <property type="entry name" value="O-acyltransferase_WSD1-like"/>
</dbReference>
<gene>
    <name evidence="14" type="ORF">BGK67_00820</name>
</gene>
<evidence type="ECO:0000256" key="3">
    <source>
        <dbReference type="ARBA" id="ARBA00009587"/>
    </source>
</evidence>
<evidence type="ECO:0000256" key="10">
    <source>
        <dbReference type="ARBA" id="ARBA00048109"/>
    </source>
</evidence>
<evidence type="ECO:0000256" key="6">
    <source>
        <dbReference type="ARBA" id="ARBA00022679"/>
    </source>
</evidence>
<dbReference type="InterPro" id="IPR009721">
    <property type="entry name" value="O-acyltransferase_WSD1_C"/>
</dbReference>
<protein>
    <recommendedName>
        <fullName evidence="4">diacylglycerol O-acyltransferase</fullName>
        <ecNumber evidence="4">2.3.1.20</ecNumber>
    </recommendedName>
</protein>
<keyword evidence="5" id="KW-0444">Lipid biosynthesis</keyword>
<evidence type="ECO:0000259" key="12">
    <source>
        <dbReference type="Pfam" id="PF03007"/>
    </source>
</evidence>
<dbReference type="EC" id="2.3.1.20" evidence="4"/>
<evidence type="ECO:0000313" key="14">
    <source>
        <dbReference type="EMBL" id="OEJ30107.1"/>
    </source>
</evidence>
<dbReference type="GO" id="GO:0005886">
    <property type="term" value="C:plasma membrane"/>
    <property type="evidence" value="ECO:0007669"/>
    <property type="project" value="TreeGrafter"/>
</dbReference>
<dbReference type="Pfam" id="PF06974">
    <property type="entry name" value="WS_DGAT_C"/>
    <property type="match status" value="1"/>
</dbReference>
<keyword evidence="7" id="KW-0319">Glycerol metabolism</keyword>
<keyword evidence="15" id="KW-1185">Reference proteome</keyword>
<evidence type="ECO:0000256" key="11">
    <source>
        <dbReference type="SAM" id="MobiDB-lite"/>
    </source>
</evidence>
<keyword evidence="9" id="KW-0012">Acyltransferase</keyword>
<reference evidence="14 15" key="1">
    <citation type="submission" date="2016-08" db="EMBL/GenBank/DDBJ databases">
        <title>The complete genome of Streptomyces subrutilus 10-1-1.</title>
        <authorList>
            <person name="Chen X."/>
        </authorList>
    </citation>
    <scope>NUCLEOTIDE SEQUENCE [LARGE SCALE GENOMIC DNA]</scope>
    <source>
        <strain evidence="14 15">10-1-1</strain>
    </source>
</reference>
<dbReference type="Gene3D" id="3.30.559.30">
    <property type="entry name" value="Nonribosomal peptide synthetase, condensation domain"/>
    <property type="match status" value="1"/>
</dbReference>
<dbReference type="Pfam" id="PF03007">
    <property type="entry name" value="WS_DGAT_cat"/>
    <property type="match status" value="1"/>
</dbReference>
<dbReference type="AlphaFoldDB" id="A0A1E5PKN7"/>
<comment type="pathway">
    <text evidence="1">Glycerolipid metabolism; triacylglycerol biosynthesis.</text>
</comment>
<name>A0A1E5PKN7_9ACTN</name>
<dbReference type="GO" id="GO:0051701">
    <property type="term" value="P:biological process involved in interaction with host"/>
    <property type="evidence" value="ECO:0007669"/>
    <property type="project" value="TreeGrafter"/>
</dbReference>
<dbReference type="InterPro" id="IPR004255">
    <property type="entry name" value="O-acyltransferase_WSD1_N"/>
</dbReference>
<evidence type="ECO:0000256" key="4">
    <source>
        <dbReference type="ARBA" id="ARBA00013244"/>
    </source>
</evidence>
<feature type="region of interest" description="Disordered" evidence="11">
    <location>
        <begin position="411"/>
        <end position="443"/>
    </location>
</feature>
<dbReference type="PANTHER" id="PTHR31650:SF1">
    <property type="entry name" value="WAX ESTER SYNTHASE_DIACYLGLYCEROL ACYLTRANSFERASE 4-RELATED"/>
    <property type="match status" value="1"/>
</dbReference>
<dbReference type="GO" id="GO:0071731">
    <property type="term" value="P:response to nitric oxide"/>
    <property type="evidence" value="ECO:0007669"/>
    <property type="project" value="TreeGrafter"/>
</dbReference>
<feature type="domain" description="O-acyltransferase WSD1 C-terminal" evidence="13">
    <location>
        <begin position="266"/>
        <end position="405"/>
    </location>
</feature>
<evidence type="ECO:0000256" key="8">
    <source>
        <dbReference type="ARBA" id="ARBA00023098"/>
    </source>
</evidence>